<accession>A0A147GM52</accession>
<dbReference type="OrthoDB" id="9808943at2"/>
<evidence type="ECO:0000313" key="2">
    <source>
        <dbReference type="Proteomes" id="UP000072741"/>
    </source>
</evidence>
<dbReference type="InterPro" id="IPR006175">
    <property type="entry name" value="YjgF/YER057c/UK114"/>
</dbReference>
<dbReference type="SUPFAM" id="SSF55298">
    <property type="entry name" value="YjgF-like"/>
    <property type="match status" value="1"/>
</dbReference>
<sequence length="119" mass="12335">MTQTAALPFSKVRTVGPLVFLSGDMGIAADGSVPAGIEAQTRLCLERIAATLAGEGLGLADVVSVTVHLVDAADFAAFNRVYAAAFAEPRPVRTTVRADLMLPGALVELTVVAQKKKQA</sequence>
<dbReference type="InterPro" id="IPR035959">
    <property type="entry name" value="RutC-like_sf"/>
</dbReference>
<gene>
    <name evidence="1" type="ORF">NS331_23350</name>
</gene>
<dbReference type="Proteomes" id="UP000072741">
    <property type="component" value="Unassembled WGS sequence"/>
</dbReference>
<evidence type="ECO:0000313" key="1">
    <source>
        <dbReference type="EMBL" id="KTT14559.1"/>
    </source>
</evidence>
<dbReference type="Gene3D" id="3.30.1330.40">
    <property type="entry name" value="RutC-like"/>
    <property type="match status" value="1"/>
</dbReference>
<dbReference type="EMBL" id="LDSL01000183">
    <property type="protein sequence ID" value="KTT14559.1"/>
    <property type="molecule type" value="Genomic_DNA"/>
</dbReference>
<dbReference type="AlphaFoldDB" id="A0A147GM52"/>
<dbReference type="PANTHER" id="PTHR11803">
    <property type="entry name" value="2-IMINOBUTANOATE/2-IMINOPROPANOATE DEAMINASE RIDA"/>
    <property type="match status" value="1"/>
</dbReference>
<dbReference type="GO" id="GO:0019239">
    <property type="term" value="F:deaminase activity"/>
    <property type="evidence" value="ECO:0007669"/>
    <property type="project" value="TreeGrafter"/>
</dbReference>
<dbReference type="GO" id="GO:0005829">
    <property type="term" value="C:cytosol"/>
    <property type="evidence" value="ECO:0007669"/>
    <property type="project" value="TreeGrafter"/>
</dbReference>
<protein>
    <submittedName>
        <fullName evidence="1">Endoribonuclease L-PSP</fullName>
    </submittedName>
</protein>
<dbReference type="Pfam" id="PF01042">
    <property type="entry name" value="Ribonuc_L-PSP"/>
    <property type="match status" value="1"/>
</dbReference>
<dbReference type="CDD" id="cd00448">
    <property type="entry name" value="YjgF_YER057c_UK114_family"/>
    <property type="match status" value="1"/>
</dbReference>
<proteinExistence type="predicted"/>
<organism evidence="1 2">
    <name type="scientific">Pseudacidovorax intermedius</name>
    <dbReference type="NCBI Taxonomy" id="433924"/>
    <lineage>
        <taxon>Bacteria</taxon>
        <taxon>Pseudomonadati</taxon>
        <taxon>Pseudomonadota</taxon>
        <taxon>Betaproteobacteria</taxon>
        <taxon>Burkholderiales</taxon>
        <taxon>Comamonadaceae</taxon>
        <taxon>Pseudacidovorax</taxon>
    </lineage>
</organism>
<keyword evidence="2" id="KW-1185">Reference proteome</keyword>
<dbReference type="RefSeq" id="WP_058644315.1">
    <property type="nucleotide sequence ID" value="NZ_LDSL01000183.1"/>
</dbReference>
<reference evidence="1 2" key="1">
    <citation type="journal article" date="2016" name="Front. Microbiol.">
        <title>Genomic Resource of Rice Seed Associated Bacteria.</title>
        <authorList>
            <person name="Midha S."/>
            <person name="Bansal K."/>
            <person name="Sharma S."/>
            <person name="Kumar N."/>
            <person name="Patil P.P."/>
            <person name="Chaudhry V."/>
            <person name="Patil P.B."/>
        </authorList>
    </citation>
    <scope>NUCLEOTIDE SEQUENCE [LARGE SCALE GENOMIC DNA]</scope>
    <source>
        <strain evidence="1 2">NS331</strain>
    </source>
</reference>
<dbReference type="PANTHER" id="PTHR11803:SF39">
    <property type="entry name" value="2-IMINOBUTANOATE_2-IMINOPROPANOATE DEAMINASE"/>
    <property type="match status" value="1"/>
</dbReference>
<name>A0A147GM52_9BURK</name>
<comment type="caution">
    <text evidence="1">The sequence shown here is derived from an EMBL/GenBank/DDBJ whole genome shotgun (WGS) entry which is preliminary data.</text>
</comment>